<feature type="compositionally biased region" description="Polar residues" evidence="1">
    <location>
        <begin position="44"/>
        <end position="58"/>
    </location>
</feature>
<evidence type="ECO:0000313" key="3">
    <source>
        <dbReference type="Proteomes" id="UP000067711"/>
    </source>
</evidence>
<feature type="region of interest" description="Disordered" evidence="1">
    <location>
        <begin position="1"/>
        <end position="66"/>
    </location>
</feature>
<protein>
    <submittedName>
        <fullName evidence="2">Uncharacterized protein</fullName>
    </submittedName>
</protein>
<evidence type="ECO:0000256" key="1">
    <source>
        <dbReference type="SAM" id="MobiDB-lite"/>
    </source>
</evidence>
<evidence type="ECO:0000313" key="2">
    <source>
        <dbReference type="EMBL" id="AOJ09027.1"/>
    </source>
</evidence>
<reference evidence="2 3" key="1">
    <citation type="submission" date="2015-12" db="EMBL/GenBank/DDBJ databases">
        <title>Diversity of Burkholderia near neighbor genomes.</title>
        <authorList>
            <person name="Sahl J."/>
            <person name="Wagner D."/>
            <person name="Keim P."/>
        </authorList>
    </citation>
    <scope>NUCLEOTIDE SEQUENCE [LARGE SCALE GENOMIC DNA]</scope>
    <source>
        <strain evidence="2 3">BDU8</strain>
    </source>
</reference>
<sequence>MTAGCPPTMQMPPTNTAASSQGNACATGPIRPTAIAAHAKHANSTRAKPCRSMNQPSDSVPITPPVCSTVPPTTAVPLA</sequence>
<organism evidence="2 3">
    <name type="scientific">Burkholderia mayonis</name>
    <dbReference type="NCBI Taxonomy" id="1385591"/>
    <lineage>
        <taxon>Bacteria</taxon>
        <taxon>Pseudomonadati</taxon>
        <taxon>Pseudomonadota</taxon>
        <taxon>Betaproteobacteria</taxon>
        <taxon>Burkholderiales</taxon>
        <taxon>Burkholderiaceae</taxon>
        <taxon>Burkholderia</taxon>
        <taxon>pseudomallei group</taxon>
    </lineage>
</organism>
<dbReference type="AlphaFoldDB" id="A0A1B4FZD0"/>
<proteinExistence type="predicted"/>
<accession>A0A1B4FZD0</accession>
<dbReference type="EMBL" id="CP013389">
    <property type="protein sequence ID" value="AOJ09027.1"/>
    <property type="molecule type" value="Genomic_DNA"/>
</dbReference>
<feature type="compositionally biased region" description="Polar residues" evidence="1">
    <location>
        <begin position="11"/>
        <end position="24"/>
    </location>
</feature>
<gene>
    <name evidence="2" type="ORF">WS71_16705</name>
</gene>
<name>A0A1B4FZD0_9BURK</name>
<dbReference type="Proteomes" id="UP000067711">
    <property type="component" value="Chromosome 1"/>
</dbReference>